<reference evidence="1 2" key="1">
    <citation type="journal article" date="2012" name="J. Bacteriol.">
        <title>Genome sequence of proteorhodopsin-containing sea ice bacterium Glaciecola punicea ACAM 611T.</title>
        <authorList>
            <person name="Qin Q.-L."/>
            <person name="Xie B.-B."/>
            <person name="Shu Y.-L."/>
            <person name="Rong J.-C."/>
            <person name="Zhao D.-L."/>
            <person name="Zhang X.-Y."/>
            <person name="Chen X.-L."/>
            <person name="Zhou B.-C."/>
            <person name="Zhanga Y.-Z."/>
        </authorList>
    </citation>
    <scope>NUCLEOTIDE SEQUENCE [LARGE SCALE GENOMIC DNA]</scope>
    <source>
        <strain evidence="1 2">ACAM 611</strain>
    </source>
</reference>
<evidence type="ECO:0000313" key="1">
    <source>
        <dbReference type="EMBL" id="GAB56448.1"/>
    </source>
</evidence>
<reference evidence="1 2" key="2">
    <citation type="journal article" date="2017" name="Antonie Van Leeuwenhoek">
        <title>Rhizobium rhizosphaerae sp. nov., a novel species isolated from rice rhizosphere.</title>
        <authorList>
            <person name="Zhao J.J."/>
            <person name="Zhang J."/>
            <person name="Zhang R.J."/>
            <person name="Zhang C.W."/>
            <person name="Yin H.Q."/>
            <person name="Zhang X.X."/>
        </authorList>
    </citation>
    <scope>NUCLEOTIDE SEQUENCE [LARGE SCALE GENOMIC DNA]</scope>
    <source>
        <strain evidence="1 2">ACAM 611</strain>
    </source>
</reference>
<name>H5TDS1_9ALTE</name>
<keyword evidence="2" id="KW-1185">Reference proteome</keyword>
<gene>
    <name evidence="1" type="ORF">GPUN_2333</name>
</gene>
<sequence>MILIEKDLEFDFSNAITATLFDDTAVHGNSSMKRVDFIAEHNDCYVFIEVKDPDIPDATAEDKFNFLQNLSSGKLVNSFAGKYRDSLLFRQLEGKNNKPVDYIVLLSMSSLDPAMLLNKIDILHREIPIIHNSWSNSSARSCVILNLEQYKTRFGETSVRRISEGTE</sequence>
<dbReference type="RefSeq" id="WP_006006593.1">
    <property type="nucleotide sequence ID" value="NZ_BAET01000028.1"/>
</dbReference>
<dbReference type="EMBL" id="BAET01000028">
    <property type="protein sequence ID" value="GAB56448.1"/>
    <property type="molecule type" value="Genomic_DNA"/>
</dbReference>
<evidence type="ECO:0000313" key="2">
    <source>
        <dbReference type="Proteomes" id="UP000053586"/>
    </source>
</evidence>
<dbReference type="AlphaFoldDB" id="H5TDS1"/>
<accession>H5TDS1</accession>
<proteinExistence type="predicted"/>
<dbReference type="eggNOG" id="ENOG50332IY">
    <property type="taxonomic scope" value="Bacteria"/>
</dbReference>
<organism evidence="1 2">
    <name type="scientific">Glaciecola punicea ACAM 611</name>
    <dbReference type="NCBI Taxonomy" id="1121923"/>
    <lineage>
        <taxon>Bacteria</taxon>
        <taxon>Pseudomonadati</taxon>
        <taxon>Pseudomonadota</taxon>
        <taxon>Gammaproteobacteria</taxon>
        <taxon>Alteromonadales</taxon>
        <taxon>Alteromonadaceae</taxon>
        <taxon>Glaciecola</taxon>
    </lineage>
</organism>
<protein>
    <submittedName>
        <fullName evidence="1">Uncharacterized protein</fullName>
    </submittedName>
</protein>
<dbReference type="Proteomes" id="UP000053586">
    <property type="component" value="Unassembled WGS sequence"/>
</dbReference>
<comment type="caution">
    <text evidence="1">The sequence shown here is derived from an EMBL/GenBank/DDBJ whole genome shotgun (WGS) entry which is preliminary data.</text>
</comment>